<feature type="repeat" description="PPR" evidence="2">
    <location>
        <begin position="203"/>
        <end position="237"/>
    </location>
</feature>
<dbReference type="PANTHER" id="PTHR47447">
    <property type="entry name" value="OS03G0856100 PROTEIN"/>
    <property type="match status" value="1"/>
</dbReference>
<dbReference type="EMBL" id="CAUJNA010003316">
    <property type="protein sequence ID" value="CAJ1398954.1"/>
    <property type="molecule type" value="Genomic_DNA"/>
</dbReference>
<keyword evidence="3" id="KW-1133">Transmembrane helix</keyword>
<gene>
    <name evidence="4" type="ORF">EVOR1521_LOCUS22595</name>
</gene>
<sequence>MRPESARTRGHGDAAKAAAAELQQAVRSPRRLSLQLLSNIARTNVQVNRFHYTILVSAASAHWQLAMAALRASQAANLETDAFLCSAGISACEHWSRATALLHAAQKWNEVLCGAALAKLRGRWEIAVGLLEPMVAAQVRCNRHMLSSLVAASWLLAVSMVATIGREIGLDSVAACAALGADGTWRRAARRLEAFQQQLVQLNAYCYNTLLSACERADRWAPAMRVFQQFQRNAVSFNTFISSNAQAGRWPRGLALARQMAWAALQPSEVTAANLCSAAEKARHWQLGLHFRGGGESRSIFSCSGVVSACEKCAQWREALAVLGAGEASIPAQNAALSACEKAKQWLTALRLLEGEDVVTWTATQTAVSDNWELALGLATSWVARGWRLSALQLDALLRAAAMPADADADAWRRAAAVVLRHGAPLPASLASCVAACERAEAQVGRTPLTPLLAICWPSAAAFCSPDSCADCGQAECGIEPGCIIQHHGNFESYCVTCPNTTCLGDVSLDVTAGCSDATNVLVSLLMGIIGGLFAAGLPCCCLSIRCQELWAAEFLDETSPGVARVSGIIKEKKNHDSVKRGSSFSVIIDFEAQSEDGNLVPVRAHCASQPSFWSKVKVGQKVEVCYRKTFIREFVIVEDLIQKLMDTSGKYLLVIAGACFMVLGISCGFAAWPLTGCFLGVIPLAVMMVCGAVAGHFFVLRFAQSLTQRQHYVCTGQAAQSPIRQSSRAFSEPDQPDPELLQ</sequence>
<feature type="transmembrane region" description="Helical" evidence="3">
    <location>
        <begin position="679"/>
        <end position="701"/>
    </location>
</feature>
<organism evidence="4 5">
    <name type="scientific">Effrenium voratum</name>
    <dbReference type="NCBI Taxonomy" id="2562239"/>
    <lineage>
        <taxon>Eukaryota</taxon>
        <taxon>Sar</taxon>
        <taxon>Alveolata</taxon>
        <taxon>Dinophyceae</taxon>
        <taxon>Suessiales</taxon>
        <taxon>Symbiodiniaceae</taxon>
        <taxon>Effrenium</taxon>
    </lineage>
</organism>
<dbReference type="InterPro" id="IPR011990">
    <property type="entry name" value="TPR-like_helical_dom_sf"/>
</dbReference>
<dbReference type="PANTHER" id="PTHR47447:SF17">
    <property type="entry name" value="OS12G0638900 PROTEIN"/>
    <property type="match status" value="1"/>
</dbReference>
<name>A0AA36J4J6_9DINO</name>
<evidence type="ECO:0000313" key="5">
    <source>
        <dbReference type="Proteomes" id="UP001178507"/>
    </source>
</evidence>
<keyword evidence="3" id="KW-0472">Membrane</keyword>
<evidence type="ECO:0008006" key="6">
    <source>
        <dbReference type="Google" id="ProtNLM"/>
    </source>
</evidence>
<dbReference type="Pfam" id="PF01535">
    <property type="entry name" value="PPR"/>
    <property type="match status" value="1"/>
</dbReference>
<evidence type="ECO:0000313" key="4">
    <source>
        <dbReference type="EMBL" id="CAJ1398954.1"/>
    </source>
</evidence>
<evidence type="ECO:0000256" key="1">
    <source>
        <dbReference type="ARBA" id="ARBA00022737"/>
    </source>
</evidence>
<keyword evidence="3" id="KW-0812">Transmembrane</keyword>
<dbReference type="Proteomes" id="UP001178507">
    <property type="component" value="Unassembled WGS sequence"/>
</dbReference>
<accession>A0AA36J4J6</accession>
<protein>
    <recommendedName>
        <fullName evidence="6">Pentatricopeptide repeat-containing protein, chloroplastic</fullName>
    </recommendedName>
</protein>
<reference evidence="4" key="1">
    <citation type="submission" date="2023-08" db="EMBL/GenBank/DDBJ databases">
        <authorList>
            <person name="Chen Y."/>
            <person name="Shah S."/>
            <person name="Dougan E. K."/>
            <person name="Thang M."/>
            <person name="Chan C."/>
        </authorList>
    </citation>
    <scope>NUCLEOTIDE SEQUENCE</scope>
</reference>
<dbReference type="InterPro" id="IPR002885">
    <property type="entry name" value="PPR_rpt"/>
</dbReference>
<evidence type="ECO:0000256" key="3">
    <source>
        <dbReference type="SAM" id="Phobius"/>
    </source>
</evidence>
<comment type="caution">
    <text evidence="4">The sequence shown here is derived from an EMBL/GenBank/DDBJ whole genome shotgun (WGS) entry which is preliminary data.</text>
</comment>
<dbReference type="Gene3D" id="1.25.40.10">
    <property type="entry name" value="Tetratricopeptide repeat domain"/>
    <property type="match status" value="2"/>
</dbReference>
<dbReference type="PROSITE" id="PS51375">
    <property type="entry name" value="PPR"/>
    <property type="match status" value="1"/>
</dbReference>
<evidence type="ECO:0000256" key="2">
    <source>
        <dbReference type="PROSITE-ProRule" id="PRU00708"/>
    </source>
</evidence>
<feature type="transmembrane region" description="Helical" evidence="3">
    <location>
        <begin position="652"/>
        <end position="673"/>
    </location>
</feature>
<dbReference type="AlphaFoldDB" id="A0AA36J4J6"/>
<keyword evidence="1" id="KW-0677">Repeat</keyword>
<proteinExistence type="predicted"/>
<keyword evidence="5" id="KW-1185">Reference proteome</keyword>
<feature type="transmembrane region" description="Helical" evidence="3">
    <location>
        <begin position="521"/>
        <end position="545"/>
    </location>
</feature>